<dbReference type="RefSeq" id="WP_201427683.1">
    <property type="nucleotide sequence ID" value="NZ_JAEQMG010000094.1"/>
</dbReference>
<dbReference type="InterPro" id="IPR053842">
    <property type="entry name" value="NikA-like"/>
</dbReference>
<accession>A0A934WS18</accession>
<evidence type="ECO:0000313" key="1">
    <source>
        <dbReference type="EMBL" id="MBK6088865.1"/>
    </source>
</evidence>
<keyword evidence="2" id="KW-1185">Reference proteome</keyword>
<reference evidence="1" key="1">
    <citation type="submission" date="2021-01" db="EMBL/GenBank/DDBJ databases">
        <title>Genome public.</title>
        <authorList>
            <person name="Liu C."/>
            <person name="Sun Q."/>
        </authorList>
    </citation>
    <scope>NUCLEOTIDE SEQUENCE</scope>
    <source>
        <strain evidence="1">M6</strain>
    </source>
</reference>
<dbReference type="EMBL" id="JAEQMG010000094">
    <property type="protein sequence ID" value="MBK6088865.1"/>
    <property type="molecule type" value="Genomic_DNA"/>
</dbReference>
<organism evidence="1 2">
    <name type="scientific">Ruminococcus difficilis</name>
    <dbReference type="NCBI Taxonomy" id="2763069"/>
    <lineage>
        <taxon>Bacteria</taxon>
        <taxon>Bacillati</taxon>
        <taxon>Bacillota</taxon>
        <taxon>Clostridia</taxon>
        <taxon>Eubacteriales</taxon>
        <taxon>Oscillospiraceae</taxon>
        <taxon>Ruminococcus</taxon>
    </lineage>
</organism>
<dbReference type="AlphaFoldDB" id="A0A934WS18"/>
<gene>
    <name evidence="1" type="primary">mobC</name>
    <name evidence="1" type="ORF">JKK62_09430</name>
</gene>
<name>A0A934WS18_9FIRM</name>
<dbReference type="Proteomes" id="UP000633365">
    <property type="component" value="Unassembled WGS sequence"/>
</dbReference>
<dbReference type="Pfam" id="PF21983">
    <property type="entry name" value="NikA-like"/>
    <property type="match status" value="1"/>
</dbReference>
<evidence type="ECO:0000313" key="2">
    <source>
        <dbReference type="Proteomes" id="UP000633365"/>
    </source>
</evidence>
<proteinExistence type="predicted"/>
<comment type="caution">
    <text evidence="1">The sequence shown here is derived from an EMBL/GenBank/DDBJ whole genome shotgun (WGS) entry which is preliminary data.</text>
</comment>
<sequence length="103" mass="11792">MANRKRNQTISIRLTTEEKEEIIAKAKQANMTLTDYLIECSRNTEITVTDLSEVLIELKRIGNNLNQIARKANSRRFFFPKFDSVVKGQRIIYDAILSLTGGD</sequence>
<protein>
    <submittedName>
        <fullName evidence="1">Plasmid mobilization relaxosome protein MobC</fullName>
    </submittedName>
</protein>